<dbReference type="InterPro" id="IPR007492">
    <property type="entry name" value="LytTR_DNA-bd_dom"/>
</dbReference>
<sequence>MSKTKTGFSTDLQTCAMKTILLKGASRLNSLRPVPGKAPAKVAFPVMEGLLFRKPADILYLQAEGNYTSIWFKDGSRTLLSQNLRHTERLLHGRAEFVRVHRSHTVNLTCLERYVRGRNAYVVLDNGQEIPVAQARRSEFWQTLRDYFSVE</sequence>
<dbReference type="GO" id="GO:0000156">
    <property type="term" value="F:phosphorelay response regulator activity"/>
    <property type="evidence" value="ECO:0007669"/>
    <property type="project" value="InterPro"/>
</dbReference>
<gene>
    <name evidence="2" type="ORF">FRY97_10100</name>
</gene>
<proteinExistence type="predicted"/>
<reference evidence="2 3" key="1">
    <citation type="submission" date="2019-08" db="EMBL/GenBank/DDBJ databases">
        <title>Genome of Phaeodactylibacter luteus.</title>
        <authorList>
            <person name="Bowman J.P."/>
        </authorList>
    </citation>
    <scope>NUCLEOTIDE SEQUENCE [LARGE SCALE GENOMIC DNA]</scope>
    <source>
        <strain evidence="2 3">KCTC 42180</strain>
    </source>
</reference>
<dbReference type="PROSITE" id="PS50930">
    <property type="entry name" value="HTH_LYTTR"/>
    <property type="match status" value="1"/>
</dbReference>
<protein>
    <submittedName>
        <fullName evidence="2">LytTR family transcriptional regulator</fullName>
    </submittedName>
</protein>
<dbReference type="EMBL" id="VOOR01000018">
    <property type="protein sequence ID" value="TXB63154.1"/>
    <property type="molecule type" value="Genomic_DNA"/>
</dbReference>
<dbReference type="Proteomes" id="UP000321580">
    <property type="component" value="Unassembled WGS sequence"/>
</dbReference>
<dbReference type="GO" id="GO:0003677">
    <property type="term" value="F:DNA binding"/>
    <property type="evidence" value="ECO:0007669"/>
    <property type="project" value="InterPro"/>
</dbReference>
<dbReference type="OrthoDB" id="1494483at2"/>
<evidence type="ECO:0000259" key="1">
    <source>
        <dbReference type="PROSITE" id="PS50930"/>
    </source>
</evidence>
<keyword evidence="3" id="KW-1185">Reference proteome</keyword>
<dbReference type="InterPro" id="IPR046947">
    <property type="entry name" value="LytR-like"/>
</dbReference>
<accession>A0A5C6RMG3</accession>
<comment type="caution">
    <text evidence="2">The sequence shown here is derived from an EMBL/GenBank/DDBJ whole genome shotgun (WGS) entry which is preliminary data.</text>
</comment>
<dbReference type="SMART" id="SM00850">
    <property type="entry name" value="LytTR"/>
    <property type="match status" value="1"/>
</dbReference>
<dbReference type="PANTHER" id="PTHR37299">
    <property type="entry name" value="TRANSCRIPTIONAL REGULATOR-RELATED"/>
    <property type="match status" value="1"/>
</dbReference>
<organism evidence="2 3">
    <name type="scientific">Phaeodactylibacter luteus</name>
    <dbReference type="NCBI Taxonomy" id="1564516"/>
    <lineage>
        <taxon>Bacteria</taxon>
        <taxon>Pseudomonadati</taxon>
        <taxon>Bacteroidota</taxon>
        <taxon>Saprospiria</taxon>
        <taxon>Saprospirales</taxon>
        <taxon>Haliscomenobacteraceae</taxon>
        <taxon>Phaeodactylibacter</taxon>
    </lineage>
</organism>
<dbReference type="PANTHER" id="PTHR37299:SF1">
    <property type="entry name" value="STAGE 0 SPORULATION PROTEIN A HOMOLOG"/>
    <property type="match status" value="1"/>
</dbReference>
<name>A0A5C6RMG3_9BACT</name>
<evidence type="ECO:0000313" key="3">
    <source>
        <dbReference type="Proteomes" id="UP000321580"/>
    </source>
</evidence>
<evidence type="ECO:0000313" key="2">
    <source>
        <dbReference type="EMBL" id="TXB63154.1"/>
    </source>
</evidence>
<dbReference type="Gene3D" id="2.40.50.1020">
    <property type="entry name" value="LytTr DNA-binding domain"/>
    <property type="match status" value="1"/>
</dbReference>
<feature type="domain" description="HTH LytTR-type" evidence="1">
    <location>
        <begin position="54"/>
        <end position="146"/>
    </location>
</feature>
<dbReference type="AlphaFoldDB" id="A0A5C6RMG3"/>
<dbReference type="Pfam" id="PF04397">
    <property type="entry name" value="LytTR"/>
    <property type="match status" value="1"/>
</dbReference>